<keyword evidence="4" id="KW-1134">Transmembrane beta strand</keyword>
<comment type="caution">
    <text evidence="9">The sequence shown here is derived from an EMBL/GenBank/DDBJ whole genome shotgun (WGS) entry which is preliminary data.</text>
</comment>
<evidence type="ECO:0000256" key="3">
    <source>
        <dbReference type="ARBA" id="ARBA00022448"/>
    </source>
</evidence>
<proteinExistence type="inferred from homology"/>
<keyword evidence="10" id="KW-1185">Reference proteome</keyword>
<dbReference type="SUPFAM" id="SSF56954">
    <property type="entry name" value="Outer membrane efflux proteins (OEP)"/>
    <property type="match status" value="1"/>
</dbReference>
<dbReference type="Proteomes" id="UP001165542">
    <property type="component" value="Unassembled WGS sequence"/>
</dbReference>
<keyword evidence="8" id="KW-0732">Signal</keyword>
<evidence type="ECO:0000256" key="4">
    <source>
        <dbReference type="ARBA" id="ARBA00022452"/>
    </source>
</evidence>
<accession>A0ABT2E9H9</accession>
<evidence type="ECO:0000256" key="8">
    <source>
        <dbReference type="SAM" id="SignalP"/>
    </source>
</evidence>
<organism evidence="9 10">
    <name type="scientific">Halomonas dongshanensis</name>
    <dbReference type="NCBI Taxonomy" id="2890835"/>
    <lineage>
        <taxon>Bacteria</taxon>
        <taxon>Pseudomonadati</taxon>
        <taxon>Pseudomonadota</taxon>
        <taxon>Gammaproteobacteria</taxon>
        <taxon>Oceanospirillales</taxon>
        <taxon>Halomonadaceae</taxon>
        <taxon>Halomonas</taxon>
    </lineage>
</organism>
<keyword evidence="6" id="KW-0472">Membrane</keyword>
<dbReference type="Gene3D" id="1.20.1600.10">
    <property type="entry name" value="Outer membrane efflux proteins (OEP)"/>
    <property type="match status" value="1"/>
</dbReference>
<keyword evidence="5" id="KW-0812">Transmembrane</keyword>
<dbReference type="EMBL" id="JAJISC010000001">
    <property type="protein sequence ID" value="MCS2608169.1"/>
    <property type="molecule type" value="Genomic_DNA"/>
</dbReference>
<sequence>MRLLRSTAVKLSIGCWLCLPLAAQALDFQTAYDYARQYDPTLLAAQNARDAGQQERALGRSRLLPTLGYRYSYARNHSDVEQSTPRGTTTNDMRYSSHTSAVTLTQPLLDAAAFAQYQAGKARAEAAEATLARAYQALAVRVLQAYTDALYAEDDIALAEAHLRALEEESEKSAQFVAYGEGTRTDQLEIAAQTRLVEARLIEAEDRLQDAHNALDLLIGQRPATPLAPLRPEAWAMLAAQAQASDTTLDEWQTLALAHNPELAAQRSALDASRHQVHAQYAGHLPTVQLYARSQISDSSSENTIGQRYDTDSIGVEVNLPLYSGGRVVAASRQAQSTFEQQRHELDAATAEILNDVERQYRLVRSRQRREEAYRQSVEAATQRVEATQRSLEGGERTHLDVLDAESQRFEALRDLARARYDYLVAWLSLRWQAGQLDDSDIAQVANYF</sequence>
<dbReference type="InterPro" id="IPR010130">
    <property type="entry name" value="T1SS_OMP_TolC"/>
</dbReference>
<dbReference type="InterPro" id="IPR003423">
    <property type="entry name" value="OMP_efflux"/>
</dbReference>
<dbReference type="PANTHER" id="PTHR30026:SF20">
    <property type="entry name" value="OUTER MEMBRANE PROTEIN TOLC"/>
    <property type="match status" value="1"/>
</dbReference>
<reference evidence="9" key="1">
    <citation type="submission" date="2021-11" db="EMBL/GenBank/DDBJ databases">
        <title>Halomonas sp., isolated from a coastal aquaculture zone in Dongshan Bay.</title>
        <authorList>
            <person name="Lin W."/>
        </authorList>
    </citation>
    <scope>NUCLEOTIDE SEQUENCE</scope>
    <source>
        <strain evidence="9">Yzlin-01</strain>
    </source>
</reference>
<comment type="subcellular location">
    <subcellularLocation>
        <location evidence="1">Cell outer membrane</location>
    </subcellularLocation>
</comment>
<evidence type="ECO:0000313" key="10">
    <source>
        <dbReference type="Proteomes" id="UP001165542"/>
    </source>
</evidence>
<keyword evidence="3" id="KW-0813">Transport</keyword>
<dbReference type="Pfam" id="PF02321">
    <property type="entry name" value="OEP"/>
    <property type="match status" value="2"/>
</dbReference>
<gene>
    <name evidence="9" type="ORF">LLY24_02385</name>
</gene>
<evidence type="ECO:0000256" key="6">
    <source>
        <dbReference type="ARBA" id="ARBA00023136"/>
    </source>
</evidence>
<evidence type="ECO:0000256" key="7">
    <source>
        <dbReference type="ARBA" id="ARBA00023237"/>
    </source>
</evidence>
<keyword evidence="7" id="KW-0998">Cell outer membrane</keyword>
<dbReference type="PANTHER" id="PTHR30026">
    <property type="entry name" value="OUTER MEMBRANE PROTEIN TOLC"/>
    <property type="match status" value="1"/>
</dbReference>
<dbReference type="NCBIfam" id="TIGR01844">
    <property type="entry name" value="type_I_sec_TolC"/>
    <property type="match status" value="1"/>
</dbReference>
<comment type="similarity">
    <text evidence="2">Belongs to the outer membrane factor (OMF) (TC 1.B.17) family.</text>
</comment>
<name>A0ABT2E9H9_9GAMM</name>
<protein>
    <submittedName>
        <fullName evidence="9">TolC family outer membrane protein</fullName>
    </submittedName>
</protein>
<evidence type="ECO:0000256" key="5">
    <source>
        <dbReference type="ARBA" id="ARBA00022692"/>
    </source>
</evidence>
<feature type="chain" id="PRO_5046703182" evidence="8">
    <location>
        <begin position="26"/>
        <end position="449"/>
    </location>
</feature>
<evidence type="ECO:0000256" key="2">
    <source>
        <dbReference type="ARBA" id="ARBA00007613"/>
    </source>
</evidence>
<dbReference type="RefSeq" id="WP_259034661.1">
    <property type="nucleotide sequence ID" value="NZ_JAJISC010000001.1"/>
</dbReference>
<dbReference type="InterPro" id="IPR051906">
    <property type="entry name" value="TolC-like"/>
</dbReference>
<evidence type="ECO:0000256" key="1">
    <source>
        <dbReference type="ARBA" id="ARBA00004442"/>
    </source>
</evidence>
<feature type="signal peptide" evidence="8">
    <location>
        <begin position="1"/>
        <end position="25"/>
    </location>
</feature>
<evidence type="ECO:0000313" key="9">
    <source>
        <dbReference type="EMBL" id="MCS2608169.1"/>
    </source>
</evidence>